<dbReference type="EMBL" id="CAJHJT010000012">
    <property type="protein sequence ID" value="CAD7000689.1"/>
    <property type="molecule type" value="Genomic_DNA"/>
</dbReference>
<protein>
    <submittedName>
        <fullName evidence="1">(Mediterranean fruit fly) hypothetical protein</fullName>
    </submittedName>
</protein>
<keyword evidence="2" id="KW-1185">Reference proteome</keyword>
<organism evidence="1 2">
    <name type="scientific">Ceratitis capitata</name>
    <name type="common">Mediterranean fruit fly</name>
    <name type="synonym">Tephritis capitata</name>
    <dbReference type="NCBI Taxonomy" id="7213"/>
    <lineage>
        <taxon>Eukaryota</taxon>
        <taxon>Metazoa</taxon>
        <taxon>Ecdysozoa</taxon>
        <taxon>Arthropoda</taxon>
        <taxon>Hexapoda</taxon>
        <taxon>Insecta</taxon>
        <taxon>Pterygota</taxon>
        <taxon>Neoptera</taxon>
        <taxon>Endopterygota</taxon>
        <taxon>Diptera</taxon>
        <taxon>Brachycera</taxon>
        <taxon>Muscomorpha</taxon>
        <taxon>Tephritoidea</taxon>
        <taxon>Tephritidae</taxon>
        <taxon>Ceratitis</taxon>
        <taxon>Ceratitis</taxon>
    </lineage>
</organism>
<accession>A0A811UNL6</accession>
<dbReference type="AlphaFoldDB" id="A0A811UNL6"/>
<reference evidence="1" key="1">
    <citation type="submission" date="2020-11" db="EMBL/GenBank/DDBJ databases">
        <authorList>
            <person name="Whitehead M."/>
        </authorList>
    </citation>
    <scope>NUCLEOTIDE SEQUENCE</scope>
    <source>
        <strain evidence="1">EGII</strain>
    </source>
</reference>
<comment type="caution">
    <text evidence="1">The sequence shown here is derived from an EMBL/GenBank/DDBJ whole genome shotgun (WGS) entry which is preliminary data.</text>
</comment>
<evidence type="ECO:0000313" key="1">
    <source>
        <dbReference type="EMBL" id="CAD7000689.1"/>
    </source>
</evidence>
<evidence type="ECO:0000313" key="2">
    <source>
        <dbReference type="Proteomes" id="UP000606786"/>
    </source>
</evidence>
<gene>
    <name evidence="1" type="ORF">CCAP1982_LOCUS9163</name>
</gene>
<dbReference type="Proteomes" id="UP000606786">
    <property type="component" value="Unassembled WGS sequence"/>
</dbReference>
<sequence length="126" mass="14988">MPLAFWRRSLIRKSRKVLHTYSRQLLEDDHKLFAQLTCQTSYDNLELVSPNSSNKICKRHKKTPRTTDSLSVSQTHCFQTPYPTDRQMFYCVTEEWVTVRSTHKRWGRSFRHQVLTHAVHTSLTHT</sequence>
<proteinExistence type="predicted"/>
<name>A0A811UNL6_CERCA</name>